<evidence type="ECO:0000313" key="10">
    <source>
        <dbReference type="Proteomes" id="UP000022447"/>
    </source>
</evidence>
<feature type="transmembrane region" description="Helical" evidence="6">
    <location>
        <begin position="703"/>
        <end position="724"/>
    </location>
</feature>
<feature type="signal peptide" evidence="6">
    <location>
        <begin position="1"/>
        <end position="24"/>
    </location>
</feature>
<keyword evidence="2 6" id="KW-1003">Cell membrane</keyword>
<dbReference type="InterPro" id="IPR048861">
    <property type="entry name" value="BscB-like_C"/>
</dbReference>
<evidence type="ECO:0000256" key="5">
    <source>
        <dbReference type="ARBA" id="ARBA00023136"/>
    </source>
</evidence>
<dbReference type="InterPro" id="IPR018513">
    <property type="entry name" value="Cell_synthase_bac"/>
</dbReference>
<name>X7EFT8_9RHOB</name>
<comment type="caution">
    <text evidence="9">The sequence shown here is derived from an EMBL/GenBank/DDBJ whole genome shotgun (WGS) entry which is preliminary data.</text>
</comment>
<evidence type="ECO:0000259" key="8">
    <source>
        <dbReference type="Pfam" id="PF20916"/>
    </source>
</evidence>
<dbReference type="STRING" id="1449350.OCH239_05495"/>
<evidence type="ECO:0000256" key="2">
    <source>
        <dbReference type="ARBA" id="ARBA00022475"/>
    </source>
</evidence>
<keyword evidence="6" id="KW-0135">Cellulose biosynthesis</keyword>
<keyword evidence="3 6" id="KW-0812">Transmembrane</keyword>
<dbReference type="Gene3D" id="2.60.120.260">
    <property type="entry name" value="Galactose-binding domain-like"/>
    <property type="match status" value="2"/>
</dbReference>
<dbReference type="eggNOG" id="COG3266">
    <property type="taxonomic scope" value="Bacteria"/>
</dbReference>
<feature type="domain" description="Cellulose synthase subunit B-like C-terminal" evidence="8">
    <location>
        <begin position="596"/>
        <end position="726"/>
    </location>
</feature>
<protein>
    <recommendedName>
        <fullName evidence="6">Cyclic di-GMP-binding protein</fullName>
    </recommendedName>
    <alternativeName>
        <fullName evidence="6">Cellulose synthase regulatory subunit</fullName>
    </alternativeName>
</protein>
<dbReference type="RefSeq" id="WP_037263641.1">
    <property type="nucleotide sequence ID" value="NZ_JALZ01000014.1"/>
</dbReference>
<feature type="chain" id="PRO_5004977226" description="Cyclic di-GMP-binding protein" evidence="6">
    <location>
        <begin position="25"/>
        <end position="730"/>
    </location>
</feature>
<dbReference type="UniPathway" id="UPA00694"/>
<comment type="subcellular location">
    <subcellularLocation>
        <location evidence="6">Cell inner membrane</location>
    </subcellularLocation>
    <subcellularLocation>
        <location evidence="1">Cell membrane</location>
        <topology evidence="1">Single-pass membrane protein</topology>
    </subcellularLocation>
</comment>
<keyword evidence="5 6" id="KW-0472">Membrane</keyword>
<comment type="similarity">
    <text evidence="6">Belongs to the AcsB/BcsB family.</text>
</comment>
<dbReference type="GO" id="GO:0005886">
    <property type="term" value="C:plasma membrane"/>
    <property type="evidence" value="ECO:0007669"/>
    <property type="project" value="UniProtKB-SubCell"/>
</dbReference>
<evidence type="ECO:0000313" key="9">
    <source>
        <dbReference type="EMBL" id="ETX14096.1"/>
    </source>
</evidence>
<gene>
    <name evidence="9" type="ORF">OCH239_05495</name>
</gene>
<dbReference type="Gene3D" id="3.30.379.20">
    <property type="match status" value="1"/>
</dbReference>
<comment type="function">
    <text evidence="6">Binds the cellulose synthase activator, bis-(3'-5') cyclic diguanylic acid (c-di-GMP).</text>
</comment>
<keyword evidence="4 6" id="KW-1133">Transmembrane helix</keyword>
<dbReference type="PANTHER" id="PTHR39083">
    <property type="entry name" value="CYCLIC DI-GMP-BINDING PROTEIN"/>
    <property type="match status" value="1"/>
</dbReference>
<evidence type="ECO:0000256" key="4">
    <source>
        <dbReference type="ARBA" id="ARBA00022989"/>
    </source>
</evidence>
<dbReference type="Gene3D" id="3.30.379.30">
    <property type="match status" value="1"/>
</dbReference>
<dbReference type="Pfam" id="PF20916">
    <property type="entry name" value="BscB_a-b"/>
    <property type="match status" value="1"/>
</dbReference>
<organism evidence="9 10">
    <name type="scientific">Roseivivax halodurans JCM 10272</name>
    <dbReference type="NCBI Taxonomy" id="1449350"/>
    <lineage>
        <taxon>Bacteria</taxon>
        <taxon>Pseudomonadati</taxon>
        <taxon>Pseudomonadota</taxon>
        <taxon>Alphaproteobacteria</taxon>
        <taxon>Rhodobacterales</taxon>
        <taxon>Roseobacteraceae</taxon>
        <taxon>Roseivivax</taxon>
    </lineage>
</organism>
<evidence type="ECO:0000256" key="3">
    <source>
        <dbReference type="ARBA" id="ARBA00022692"/>
    </source>
</evidence>
<dbReference type="Proteomes" id="UP000022447">
    <property type="component" value="Unassembled WGS sequence"/>
</dbReference>
<keyword evidence="10" id="KW-1185">Reference proteome</keyword>
<dbReference type="PANTHER" id="PTHR39083:SF1">
    <property type="entry name" value="CYCLIC DI-GMP-BINDING PROTEIN"/>
    <property type="match status" value="1"/>
</dbReference>
<dbReference type="EMBL" id="JALZ01000014">
    <property type="protein sequence ID" value="ETX14096.1"/>
    <property type="molecule type" value="Genomic_DNA"/>
</dbReference>
<comment type="pathway">
    <text evidence="6">Glycan metabolism; bacterial cellulose biosynthesis.</text>
</comment>
<dbReference type="GO" id="GO:0030244">
    <property type="term" value="P:cellulose biosynthetic process"/>
    <property type="evidence" value="ECO:0007669"/>
    <property type="project" value="UniProtKB-KW"/>
</dbReference>
<dbReference type="Pfam" id="PF03170">
    <property type="entry name" value="BcsB"/>
    <property type="match status" value="2"/>
</dbReference>
<evidence type="ECO:0000256" key="1">
    <source>
        <dbReference type="ARBA" id="ARBA00004162"/>
    </source>
</evidence>
<proteinExistence type="inferred from homology"/>
<comment type="subunit">
    <text evidence="6">Tightly associated with the cellulose synthase catalytic subunit.</text>
</comment>
<dbReference type="OrthoDB" id="7615145at2"/>
<keyword evidence="6" id="KW-0732">Signal</keyword>
<feature type="region of interest" description="Disordered" evidence="7">
    <location>
        <begin position="33"/>
        <end position="66"/>
    </location>
</feature>
<dbReference type="GO" id="GO:0006011">
    <property type="term" value="P:UDP-alpha-D-glucose metabolic process"/>
    <property type="evidence" value="ECO:0007669"/>
    <property type="project" value="InterPro"/>
</dbReference>
<keyword evidence="6" id="KW-0997">Cell inner membrane</keyword>
<evidence type="ECO:0000256" key="6">
    <source>
        <dbReference type="RuleBase" id="RU365021"/>
    </source>
</evidence>
<dbReference type="AlphaFoldDB" id="X7EFT8"/>
<reference evidence="9 10" key="1">
    <citation type="submission" date="2014-01" db="EMBL/GenBank/DDBJ databases">
        <title>Roseivivax halodurans JCM 10272 Genome Sequencing.</title>
        <authorList>
            <person name="Lai Q."/>
            <person name="Li G."/>
            <person name="Shao Z."/>
        </authorList>
    </citation>
    <scope>NUCLEOTIDE SEQUENCE [LARGE SCALE GENOMIC DNA]</scope>
    <source>
        <strain evidence="9 10">JCM 10272</strain>
    </source>
</reference>
<sequence>MTRRPLPALCSLVAALALAPAASAQQIELDGFTDGPTIEERSRPAPAGPEAGSGDPAPEPETLVLPLRPPRLAASDPETYRMSGQYDQASFTLFVPVEMSGAELRIATQSAIDILPQRSAIEVSVNGTPVGTLTPDNFGVAGIDTFSVPDGLLTAGRNRVTLSARQVHRVFCGPDAAFNLWTDIALPESGIEMPLADLPVGPLGFLAGASAQIARDIPLQLRMPDPDATMAEASDLIARFDAVYGQVPPEISVGNYYSASENATQRARITVLTADYALPNGPEFRRGGDGAIVFLLRSGDYDNAAQVFTGAVPAPSSEFTTPIIEPGRPTTLAELDTDGIEGRGRYIREHVQFRLPSDWLLLASQTGELRLDWRYDTDLPKGGLLLVKVNGTTIQLLPLDEPENAGRPLPTLRIPFAANLLRPGANRLTFEALVPGDPPDEACVPSEAPIFEISGGTSLTIPPSPRLSLPGIERTLQFAPRSAISLSEAAEVTLSPGLLPRLSSVLAAPTGQDTDLDSDIEIKIGIPADIAALDGDVVADHAEQLRAVMQSERQERGSAEDAWSQVGGNQWWRGLLQRDRITQFPARLNEWLRAIWTGNESALAPWLAERSADAILLQPDMEQPGHLWLLLEPDGDHRAVIASLAESRDAYRGPHGQVSVFLPDTGWESWDAPNRPLLLREPLTAANARTVVGNYVTIIPGRYIGPILILAVLSSIVAFGIAVVTRRKRA</sequence>
<accession>X7EFT8</accession>
<evidence type="ECO:0000256" key="7">
    <source>
        <dbReference type="SAM" id="MobiDB-lite"/>
    </source>
</evidence>
<keyword evidence="6" id="KW-0973">c-di-GMP</keyword>